<dbReference type="SUPFAM" id="SSF56112">
    <property type="entry name" value="Protein kinase-like (PK-like)"/>
    <property type="match status" value="1"/>
</dbReference>
<evidence type="ECO:0008006" key="3">
    <source>
        <dbReference type="Google" id="ProtNLM"/>
    </source>
</evidence>
<keyword evidence="2" id="KW-1185">Reference proteome</keyword>
<proteinExistence type="predicted"/>
<protein>
    <recommendedName>
        <fullName evidence="3">3'-kinase</fullName>
    </recommendedName>
</protein>
<evidence type="ECO:0000313" key="2">
    <source>
        <dbReference type="Proteomes" id="UP001401887"/>
    </source>
</evidence>
<dbReference type="InterPro" id="IPR011009">
    <property type="entry name" value="Kinase-like_dom_sf"/>
</dbReference>
<accession>A0ABP9W5G5</accession>
<sequence length="282" mass="30891">MSRSGDASPWPFAPYLNRWQLVPDGEALHTHSSDLLPVRAGGQPAMLKLPRGAEERRGGGLMRWWQGDGAARVLAYDEGTGALLLERLTGPRSLVQMVREGQDDEASRILCGVAARLHVPRARPLPELAPLERWFRSLEAASRQHGGMFVEAADTARQLLETPRDVGVLHGDLHHENVLDGSRLEQGGRGWLAIDPHSLLGERGFDYANIFCNPDLKTATQPGRLARQSHVVAQAAGLERSRLLQWVLAYAGLSAAWWLEDGRHDEAQPVLTVAALAAAELL</sequence>
<dbReference type="Proteomes" id="UP001401887">
    <property type="component" value="Unassembled WGS sequence"/>
</dbReference>
<evidence type="ECO:0000313" key="1">
    <source>
        <dbReference type="EMBL" id="GAA5511758.1"/>
    </source>
</evidence>
<reference evidence="1 2" key="1">
    <citation type="submission" date="2024-02" db="EMBL/GenBank/DDBJ databases">
        <title>Deinococcus carri NBRC 110142.</title>
        <authorList>
            <person name="Ichikawa N."/>
            <person name="Katano-Makiyama Y."/>
            <person name="Hidaka K."/>
        </authorList>
    </citation>
    <scope>NUCLEOTIDE SEQUENCE [LARGE SCALE GENOMIC DNA]</scope>
    <source>
        <strain evidence="1 2">NBRC 110142</strain>
    </source>
</reference>
<dbReference type="RefSeq" id="WP_345460304.1">
    <property type="nucleotide sequence ID" value="NZ_BAABRP010000001.1"/>
</dbReference>
<dbReference type="Pfam" id="PF04655">
    <property type="entry name" value="APH_6_hur"/>
    <property type="match status" value="1"/>
</dbReference>
<dbReference type="EMBL" id="BAABRP010000001">
    <property type="protein sequence ID" value="GAA5511758.1"/>
    <property type="molecule type" value="Genomic_DNA"/>
</dbReference>
<gene>
    <name evidence="1" type="ORF">Dcar01_00471</name>
</gene>
<comment type="caution">
    <text evidence="1">The sequence shown here is derived from an EMBL/GenBank/DDBJ whole genome shotgun (WGS) entry which is preliminary data.</text>
</comment>
<name>A0ABP9W5G5_9DEIO</name>
<organism evidence="1 2">
    <name type="scientific">Deinococcus carri</name>
    <dbReference type="NCBI Taxonomy" id="1211323"/>
    <lineage>
        <taxon>Bacteria</taxon>
        <taxon>Thermotogati</taxon>
        <taxon>Deinococcota</taxon>
        <taxon>Deinococci</taxon>
        <taxon>Deinococcales</taxon>
        <taxon>Deinococcaceae</taxon>
        <taxon>Deinococcus</taxon>
    </lineage>
</organism>
<dbReference type="InterPro" id="IPR006748">
    <property type="entry name" value="NH2Glyco/OHUrea_AB-resist_kin"/>
</dbReference>